<evidence type="ECO:0000313" key="2">
    <source>
        <dbReference type="EMBL" id="KAK3258848.1"/>
    </source>
</evidence>
<evidence type="ECO:0000256" key="1">
    <source>
        <dbReference type="SAM" id="Phobius"/>
    </source>
</evidence>
<feature type="transmembrane region" description="Helical" evidence="1">
    <location>
        <begin position="181"/>
        <end position="201"/>
    </location>
</feature>
<feature type="transmembrane region" description="Helical" evidence="1">
    <location>
        <begin position="12"/>
        <end position="28"/>
    </location>
</feature>
<accession>A0AAE0FFN5</accession>
<organism evidence="2 3">
    <name type="scientific">Cymbomonas tetramitiformis</name>
    <dbReference type="NCBI Taxonomy" id="36881"/>
    <lineage>
        <taxon>Eukaryota</taxon>
        <taxon>Viridiplantae</taxon>
        <taxon>Chlorophyta</taxon>
        <taxon>Pyramimonadophyceae</taxon>
        <taxon>Pyramimonadales</taxon>
        <taxon>Pyramimonadaceae</taxon>
        <taxon>Cymbomonas</taxon>
    </lineage>
</organism>
<name>A0AAE0FFN5_9CHLO</name>
<protein>
    <submittedName>
        <fullName evidence="2">Uncharacterized protein</fullName>
    </submittedName>
</protein>
<dbReference type="Proteomes" id="UP001190700">
    <property type="component" value="Unassembled WGS sequence"/>
</dbReference>
<proteinExistence type="predicted"/>
<evidence type="ECO:0000313" key="3">
    <source>
        <dbReference type="Proteomes" id="UP001190700"/>
    </source>
</evidence>
<sequence length="271" mass="29789">PTRKVQKLFGPGPTAAVNAIFIGLYALIFNFEKFCKYLAAGVISIITWVLKPSSIQRSIQILAYLVLLVKLQARTSPYSPGLGSSACNMPGRHQDAVAEAVICIRNGWQFVFLKRPIPIRYSRSLALMKGKSLAHPLGTNMQVIGYSIVGVLWVALAWSLFTYGTHIRELAGPEEEEEVIWTWAITLAVELFGAEAIKLIAMRIVVTTALAKLQAIFMDQTPHLLWFEEHILAFVHAQAKKVSEAGDQDIGEDVQADLEADAGADVEVGIE</sequence>
<feature type="non-terminal residue" evidence="2">
    <location>
        <position position="1"/>
    </location>
</feature>
<keyword evidence="3" id="KW-1185">Reference proteome</keyword>
<keyword evidence="1" id="KW-0472">Membrane</keyword>
<keyword evidence="1" id="KW-1133">Transmembrane helix</keyword>
<reference evidence="2 3" key="1">
    <citation type="journal article" date="2015" name="Genome Biol. Evol.">
        <title>Comparative Genomics of a Bacterivorous Green Alga Reveals Evolutionary Causalities and Consequences of Phago-Mixotrophic Mode of Nutrition.</title>
        <authorList>
            <person name="Burns J.A."/>
            <person name="Paasch A."/>
            <person name="Narechania A."/>
            <person name="Kim E."/>
        </authorList>
    </citation>
    <scope>NUCLEOTIDE SEQUENCE [LARGE SCALE GENOMIC DNA]</scope>
    <source>
        <strain evidence="2 3">PLY_AMNH</strain>
    </source>
</reference>
<feature type="transmembrane region" description="Helical" evidence="1">
    <location>
        <begin position="143"/>
        <end position="161"/>
    </location>
</feature>
<keyword evidence="1" id="KW-0812">Transmembrane</keyword>
<gene>
    <name evidence="2" type="ORF">CYMTET_32126</name>
</gene>
<dbReference type="EMBL" id="LGRX02019224">
    <property type="protein sequence ID" value="KAK3258848.1"/>
    <property type="molecule type" value="Genomic_DNA"/>
</dbReference>
<comment type="caution">
    <text evidence="2">The sequence shown here is derived from an EMBL/GenBank/DDBJ whole genome shotgun (WGS) entry which is preliminary data.</text>
</comment>
<dbReference type="AlphaFoldDB" id="A0AAE0FFN5"/>